<feature type="region of interest" description="Disordered" evidence="3">
    <location>
        <begin position="29"/>
        <end position="76"/>
    </location>
</feature>
<dbReference type="Gene3D" id="3.10.20.90">
    <property type="entry name" value="Phosphatidylinositol 3-kinase Catalytic Subunit, Chain A, domain 1"/>
    <property type="match status" value="1"/>
</dbReference>
<feature type="compositionally biased region" description="Basic residues" evidence="3">
    <location>
        <begin position="127"/>
        <end position="137"/>
    </location>
</feature>
<protein>
    <submittedName>
        <fullName evidence="6 7">Rad60/SUMO-like domain-containing protein</fullName>
    </submittedName>
</protein>
<dbReference type="Pfam" id="PF11976">
    <property type="entry name" value="Rad60-SLD"/>
    <property type="match status" value="1"/>
</dbReference>
<proteinExistence type="predicted"/>
<dbReference type="SUPFAM" id="SSF54236">
    <property type="entry name" value="Ubiquitin-like"/>
    <property type="match status" value="1"/>
</dbReference>
<evidence type="ECO:0000259" key="4">
    <source>
        <dbReference type="Pfam" id="PF11976"/>
    </source>
</evidence>
<evidence type="ECO:0000256" key="1">
    <source>
        <dbReference type="ARBA" id="ARBA00004123"/>
    </source>
</evidence>
<name>A0A915BNQ9_PARUN</name>
<feature type="region of interest" description="Disordered" evidence="3">
    <location>
        <begin position="111"/>
        <end position="150"/>
    </location>
</feature>
<evidence type="ECO:0000313" key="6">
    <source>
        <dbReference type="WBParaSite" id="PgR048_g062_t01"/>
    </source>
</evidence>
<dbReference type="PANTHER" id="PTHR47187">
    <property type="entry name" value="NFATC2-INTERACTING PROTEIN"/>
    <property type="match status" value="1"/>
</dbReference>
<evidence type="ECO:0000256" key="3">
    <source>
        <dbReference type="SAM" id="MobiDB-lite"/>
    </source>
</evidence>
<dbReference type="AlphaFoldDB" id="A0A915BNQ9"/>
<evidence type="ECO:0000313" key="7">
    <source>
        <dbReference type="WBParaSite" id="PgR048_g062_t02"/>
    </source>
</evidence>
<dbReference type="InterPro" id="IPR052324">
    <property type="entry name" value="NFATC2-Int_DNA_Repair"/>
</dbReference>
<dbReference type="InterPro" id="IPR029071">
    <property type="entry name" value="Ubiquitin-like_domsf"/>
</dbReference>
<dbReference type="PANTHER" id="PTHR47187:SF1">
    <property type="entry name" value="NFATC2-INTERACTING PROTEIN"/>
    <property type="match status" value="1"/>
</dbReference>
<evidence type="ECO:0000256" key="2">
    <source>
        <dbReference type="ARBA" id="ARBA00023242"/>
    </source>
</evidence>
<organism evidence="5 6">
    <name type="scientific">Parascaris univalens</name>
    <name type="common">Nematode worm</name>
    <dbReference type="NCBI Taxonomy" id="6257"/>
    <lineage>
        <taxon>Eukaryota</taxon>
        <taxon>Metazoa</taxon>
        <taxon>Ecdysozoa</taxon>
        <taxon>Nematoda</taxon>
        <taxon>Chromadorea</taxon>
        <taxon>Rhabditida</taxon>
        <taxon>Spirurina</taxon>
        <taxon>Ascaridomorpha</taxon>
        <taxon>Ascaridoidea</taxon>
        <taxon>Ascarididae</taxon>
        <taxon>Parascaris</taxon>
    </lineage>
</organism>
<feature type="domain" description="Rad60/SUMO-like" evidence="4">
    <location>
        <begin position="263"/>
        <end position="322"/>
    </location>
</feature>
<feature type="compositionally biased region" description="Basic residues" evidence="3">
    <location>
        <begin position="32"/>
        <end position="42"/>
    </location>
</feature>
<keyword evidence="2" id="KW-0539">Nucleus</keyword>
<feature type="compositionally biased region" description="Basic and acidic residues" evidence="3">
    <location>
        <begin position="49"/>
        <end position="60"/>
    </location>
</feature>
<dbReference type="GO" id="GO:0005634">
    <property type="term" value="C:nucleus"/>
    <property type="evidence" value="ECO:0007669"/>
    <property type="project" value="UniProtKB-SubCell"/>
</dbReference>
<dbReference type="WBParaSite" id="PgR048_g062_t01">
    <property type="protein sequence ID" value="PgR048_g062_t01"/>
    <property type="gene ID" value="PgR048_g062"/>
</dbReference>
<reference evidence="6 7" key="1">
    <citation type="submission" date="2022-11" db="UniProtKB">
        <authorList>
            <consortium name="WormBaseParasite"/>
        </authorList>
    </citation>
    <scope>IDENTIFICATION</scope>
</reference>
<sequence>MEDMSQQSSDGEFEYYSNPLKYIDLAIQSTSKSHHHRKRRRTLPTNHRPHVEGRKCKGEKEESDLDNLLNISSDEEGSDVVDKLIKRCKEGPDKSEGEKTELALEEVLPAFPEIVTKPRPSSDDSPRRRRYRPRTKRDKNLEDSSSSTAVEDMTILSKDVEELDVVVEQQCTIEISDIEQMSTRIVRWKMNNGLGELVSKYAANWGCEEALVHLSKEDGTAIDVNKSPVELGFSVEDFITIMAYKLKPVTADSITIVLQFEERRITKTISKKEPLMKLKSELARELQVDESRLKLHFEFCSIKESDTAECLELADGDIIDVRCS</sequence>
<dbReference type="CDD" id="cd01763">
    <property type="entry name" value="Ubl_SUMO_like"/>
    <property type="match status" value="1"/>
</dbReference>
<dbReference type="InterPro" id="IPR022617">
    <property type="entry name" value="Rad60/SUMO-like_dom"/>
</dbReference>
<keyword evidence="5" id="KW-1185">Reference proteome</keyword>
<dbReference type="Proteomes" id="UP000887569">
    <property type="component" value="Unplaced"/>
</dbReference>
<evidence type="ECO:0000313" key="5">
    <source>
        <dbReference type="Proteomes" id="UP000887569"/>
    </source>
</evidence>
<accession>A0A915BNQ9</accession>
<comment type="subcellular location">
    <subcellularLocation>
        <location evidence="1">Nucleus</location>
    </subcellularLocation>
</comment>
<dbReference type="GO" id="GO:0045944">
    <property type="term" value="P:positive regulation of transcription by RNA polymerase II"/>
    <property type="evidence" value="ECO:0007669"/>
    <property type="project" value="TreeGrafter"/>
</dbReference>
<dbReference type="WBParaSite" id="PgR048_g062_t02">
    <property type="protein sequence ID" value="PgR048_g062_t02"/>
    <property type="gene ID" value="PgR048_g062"/>
</dbReference>